<accession>A0A385PLJ9</accession>
<comment type="similarity">
    <text evidence="12">Belongs to the papillomaviridae E2 protein family.</text>
</comment>
<keyword evidence="11 12" id="KW-0804">Transcription</keyword>
<proteinExistence type="inferred from homology"/>
<evidence type="ECO:0000256" key="10">
    <source>
        <dbReference type="ARBA" id="ARBA00023159"/>
    </source>
</evidence>
<name>A0A385PLJ9_9PAPI</name>
<evidence type="ECO:0000259" key="15">
    <source>
        <dbReference type="Pfam" id="PF00511"/>
    </source>
</evidence>
<evidence type="ECO:0000256" key="13">
    <source>
        <dbReference type="SAM" id="MobiDB-lite"/>
    </source>
</evidence>
<dbReference type="GO" id="GO:0039693">
    <property type="term" value="P:viral DNA genome replication"/>
    <property type="evidence" value="ECO:0007669"/>
    <property type="project" value="UniProtKB-UniRule"/>
</dbReference>
<dbReference type="InterPro" id="IPR042503">
    <property type="entry name" value="Regulatory_protein_E2_N_1"/>
</dbReference>
<evidence type="ECO:0000256" key="6">
    <source>
        <dbReference type="ARBA" id="ARBA00022562"/>
    </source>
</evidence>
<dbReference type="SUPFAM" id="SSF54957">
    <property type="entry name" value="Viral DNA-binding domain"/>
    <property type="match status" value="1"/>
</dbReference>
<feature type="compositionally biased region" description="Basic and acidic residues" evidence="13">
    <location>
        <begin position="299"/>
        <end position="309"/>
    </location>
</feature>
<evidence type="ECO:0000256" key="7">
    <source>
        <dbReference type="ARBA" id="ARBA00022705"/>
    </source>
</evidence>
<keyword evidence="3 12" id="KW-0678">Repressor</keyword>
<evidence type="ECO:0000256" key="12">
    <source>
        <dbReference type="HAMAP-Rule" id="MF_04001"/>
    </source>
</evidence>
<feature type="region of interest" description="DNA-binding domain" evidence="12">
    <location>
        <begin position="309"/>
        <end position="391"/>
    </location>
</feature>
<comment type="caution">
    <text evidence="12">Lacks conserved residue(s) required for the propagation of feature annotation.</text>
</comment>
<evidence type="ECO:0000313" key="16">
    <source>
        <dbReference type="EMBL" id="AYA93913.1"/>
    </source>
</evidence>
<dbReference type="Pfam" id="PF00511">
    <property type="entry name" value="PPV_E2_C"/>
    <property type="match status" value="1"/>
</dbReference>
<reference evidence="16" key="1">
    <citation type="journal article" date="2018" name="Nat. Med.">
        <title>Expanded skin virome in DOCK8-deficient patients.</title>
        <authorList>
            <consortium name="NISC Comparative Sequencing Program"/>
            <person name="Tirosh O."/>
            <person name="Conlan S."/>
            <person name="Deming C."/>
            <person name="Lee-Lin S.Q."/>
            <person name="Huang X."/>
            <person name="Su H.C."/>
            <person name="Freeman A.F."/>
            <person name="Segre J.A."/>
            <person name="Kong H.H."/>
        </authorList>
    </citation>
    <scope>NUCLEOTIDE SEQUENCE</scope>
    <source>
        <strain evidence="16">HPV-mSK_095</strain>
    </source>
</reference>
<protein>
    <recommendedName>
        <fullName evidence="12">Regulatory protein E2</fullName>
    </recommendedName>
</protein>
<feature type="domain" description="Papillomavirus E2 C-terminal" evidence="15">
    <location>
        <begin position="311"/>
        <end position="387"/>
    </location>
</feature>
<dbReference type="InterPro" id="IPR033668">
    <property type="entry name" value="Reg_prot_E2"/>
</dbReference>
<dbReference type="InterPro" id="IPR042504">
    <property type="entry name" value="Regulatory_protein_E2_N_2"/>
</dbReference>
<keyword evidence="8 12" id="KW-0805">Transcription regulation</keyword>
<dbReference type="GO" id="GO:0006275">
    <property type="term" value="P:regulation of DNA replication"/>
    <property type="evidence" value="ECO:0007669"/>
    <property type="project" value="UniProtKB-UniRule"/>
</dbReference>
<evidence type="ECO:0000256" key="3">
    <source>
        <dbReference type="ARBA" id="ARBA00022491"/>
    </source>
</evidence>
<comment type="subunit">
    <text evidence="12">Binds DNA as homodimer. Interacts with protein E1; this interaction greatly increases E1 DNA-binding activity. Interacts with protein L1; this interaction enhances E2-dependent replication and transcription activation. Interacts with protein L2; this interaction inhibits E2 transcriptional activity but not DNA replication function E2. Interacts with protein E7; this interaction inhibits E7 oncogenic activity. Interacts with host TAF1; this interaction modulates E2-dependent transcriptional regulation. Interacts with host BRD4; this interaction mediates E2 transcriptional activation function. Additionally, the interaction with host BRD4 on mitotic chromosomes mediates tethering of the viral genome. Interacts with host TOPBP1; this interaction is required for optimal viral DNA replication.</text>
</comment>
<feature type="compositionally biased region" description="Low complexity" evidence="13">
    <location>
        <begin position="199"/>
        <end position="225"/>
    </location>
</feature>
<dbReference type="HAMAP" id="MF_04001">
    <property type="entry name" value="PPV_E2"/>
    <property type="match status" value="1"/>
</dbReference>
<dbReference type="GO" id="GO:0000166">
    <property type="term" value="F:nucleotide binding"/>
    <property type="evidence" value="ECO:0007669"/>
    <property type="project" value="UniProtKB-UniRule"/>
</dbReference>
<dbReference type="GO" id="GO:0003700">
    <property type="term" value="F:DNA-binding transcription factor activity"/>
    <property type="evidence" value="ECO:0007669"/>
    <property type="project" value="UniProtKB-UniRule"/>
</dbReference>
<evidence type="ECO:0000256" key="2">
    <source>
        <dbReference type="ARBA" id="ARBA00007794"/>
    </source>
</evidence>
<feature type="compositionally biased region" description="Low complexity" evidence="13">
    <location>
        <begin position="238"/>
        <end position="250"/>
    </location>
</feature>
<dbReference type="Gene3D" id="3.30.70.330">
    <property type="match status" value="1"/>
</dbReference>
<evidence type="ECO:0000259" key="14">
    <source>
        <dbReference type="Pfam" id="PF00508"/>
    </source>
</evidence>
<comment type="similarity">
    <text evidence="2">Belongs to the papillomaviridae E8^E2C protein family.</text>
</comment>
<dbReference type="SUPFAM" id="SSF51332">
    <property type="entry name" value="E2 regulatory, transactivation domain"/>
    <property type="match status" value="1"/>
</dbReference>
<sequence>MNQNDLTERLDALQEQLMTLYELGPTDLPSQIKHYQLLRRESVLEYYARKEGYEVLGLHHLPVLKVSEHNAKQAIKMILHLESLAKSPYKNELWTLNDTSADRFMSPPRNCFKKDSFEVTVWFDHDPKNAFPYINWKWIYYQDNNDQWHKVQGMTDYNGLYFVEHDNTITYFLLFEKDVTRYGKTGEWTVNIGNEQILPPSVASSSRRSLSDSPEVGRGNSTSNTETEEENRRGFVHSQTPSPSTTTQSPSRRRRRRGEGESTTSKRRRRAEGHGGSDSVSPEEVGQSHSLVRRTGLTRTERLKEEARDPPIISISGPANKLKCWRYRCNSKPLKNYTYMSSVFKWITSEVDLEGGRMLVAFANVSQRTAFINSLSLPKDMSYCLGNLEKL</sequence>
<evidence type="ECO:0000256" key="9">
    <source>
        <dbReference type="ARBA" id="ARBA00023125"/>
    </source>
</evidence>
<dbReference type="InterPro" id="IPR035975">
    <property type="entry name" value="E2/EBNA1_C_sf"/>
</dbReference>
<dbReference type="Gene3D" id="2.170.200.10">
    <property type="entry name" value="Papillomavirus E2 early protein domain"/>
    <property type="match status" value="1"/>
</dbReference>
<comment type="subcellular location">
    <subcellularLocation>
        <location evidence="1 12">Host nucleus</location>
    </subcellularLocation>
</comment>
<keyword evidence="10 12" id="KW-0010">Activator</keyword>
<keyword evidence="9 12" id="KW-0238">DNA-binding</keyword>
<dbReference type="Pfam" id="PF00508">
    <property type="entry name" value="PPV_E2_N"/>
    <property type="match status" value="1"/>
</dbReference>
<comment type="function">
    <text evidence="12">Plays a role in the initiation of viral DNA replication. A dimer of E2 interacts with a dimer of E1 in order to improve specificity of E1 DNA binding activity. Once the complex recognizes and binds DNA at specific sites, the E2 dimer is removed from DNA. E2 also regulates viral transcription through binding to the E2RE response element (5'-ACCNNNNNNGGT-3') present in multiple copies in the regulatory regions of the viral genome. Activates or represses transcription depending on E2RE's position with regards to proximal promoter elements including the TATA-box. Repression occurs by sterically hindering the assembly of the transcription initiation complex.</text>
</comment>
<evidence type="ECO:0000256" key="4">
    <source>
        <dbReference type="ARBA" id="ARBA00022518"/>
    </source>
</evidence>
<dbReference type="GO" id="GO:0006260">
    <property type="term" value="P:DNA replication"/>
    <property type="evidence" value="ECO:0007669"/>
    <property type="project" value="UniProtKB-KW"/>
</dbReference>
<dbReference type="GO" id="GO:0003677">
    <property type="term" value="F:DNA binding"/>
    <property type="evidence" value="ECO:0007669"/>
    <property type="project" value="UniProtKB-UniRule"/>
</dbReference>
<evidence type="ECO:0000256" key="5">
    <source>
        <dbReference type="ARBA" id="ARBA00022553"/>
    </source>
</evidence>
<organism evidence="16">
    <name type="scientific">Human papillomavirus</name>
    <dbReference type="NCBI Taxonomy" id="10566"/>
    <lineage>
        <taxon>Viruses</taxon>
        <taxon>Monodnaviria</taxon>
        <taxon>Shotokuvirae</taxon>
        <taxon>Cossaviricota</taxon>
        <taxon>Papovaviricetes</taxon>
        <taxon>Zurhausenvirales</taxon>
        <taxon>Papillomaviridae</taxon>
    </lineage>
</organism>
<keyword evidence="6 12" id="KW-1048">Host nucleus</keyword>
<dbReference type="InterPro" id="IPR001866">
    <property type="entry name" value="PPV_E2_N"/>
</dbReference>
<dbReference type="InterPro" id="IPR012677">
    <property type="entry name" value="Nucleotide-bd_a/b_plait_sf"/>
</dbReference>
<dbReference type="InterPro" id="IPR036050">
    <property type="entry name" value="Regulatory_protein_E2_N"/>
</dbReference>
<dbReference type="Gene3D" id="1.10.287.30">
    <property type="entry name" value="E2 (early) protein, N terminal domain, subdomain 1"/>
    <property type="match status" value="1"/>
</dbReference>
<evidence type="ECO:0000256" key="1">
    <source>
        <dbReference type="ARBA" id="ARBA00004147"/>
    </source>
</evidence>
<feature type="domain" description="Papillomavirus E2 N-terminal" evidence="14">
    <location>
        <begin position="5"/>
        <end position="200"/>
    </location>
</feature>
<evidence type="ECO:0000256" key="8">
    <source>
        <dbReference type="ARBA" id="ARBA00023015"/>
    </source>
</evidence>
<keyword evidence="4 12" id="KW-0244">Early protein</keyword>
<dbReference type="GO" id="GO:0042025">
    <property type="term" value="C:host cell nucleus"/>
    <property type="evidence" value="ECO:0007669"/>
    <property type="project" value="UniProtKB-SubCell"/>
</dbReference>
<evidence type="ECO:0000256" key="11">
    <source>
        <dbReference type="ARBA" id="ARBA00023163"/>
    </source>
</evidence>
<dbReference type="GO" id="GO:0006351">
    <property type="term" value="P:DNA-templated transcription"/>
    <property type="evidence" value="ECO:0007669"/>
    <property type="project" value="UniProtKB-UniRule"/>
</dbReference>
<keyword evidence="7 12" id="KW-0235">DNA replication</keyword>
<gene>
    <name evidence="12" type="primary">E2</name>
</gene>
<feature type="region of interest" description="Disordered" evidence="13">
    <location>
        <begin position="199"/>
        <end position="312"/>
    </location>
</feature>
<comment type="PTM">
    <text evidence="12">Phosphorylated.</text>
</comment>
<dbReference type="InterPro" id="IPR000427">
    <property type="entry name" value="Papillomavirus_E2_C"/>
</dbReference>
<keyword evidence="5 12" id="KW-0597">Phosphoprotein</keyword>
<dbReference type="EMBL" id="MH777238">
    <property type="protein sequence ID" value="AYA93913.1"/>
    <property type="molecule type" value="Genomic_DNA"/>
</dbReference>